<feature type="region of interest" description="Disordered" evidence="1">
    <location>
        <begin position="528"/>
        <end position="548"/>
    </location>
</feature>
<feature type="transmembrane region" description="Helical" evidence="2">
    <location>
        <begin position="890"/>
        <end position="914"/>
    </location>
</feature>
<dbReference type="AlphaFoldDB" id="A0A3B0WIT4"/>
<feature type="region of interest" description="Disordered" evidence="1">
    <location>
        <begin position="335"/>
        <end position="361"/>
    </location>
</feature>
<feature type="transmembrane region" description="Helical" evidence="2">
    <location>
        <begin position="772"/>
        <end position="792"/>
    </location>
</feature>
<feature type="transmembrane region" description="Helical" evidence="2">
    <location>
        <begin position="994"/>
        <end position="1016"/>
    </location>
</feature>
<keyword evidence="2" id="KW-0472">Membrane</keyword>
<feature type="compositionally biased region" description="Acidic residues" evidence="1">
    <location>
        <begin position="335"/>
        <end position="345"/>
    </location>
</feature>
<sequence>MDDNRSTGQFSLPGIALVFVALGLFVFSENAFVPTRPDVSSELSSTAEGVRARLWQDPFEAVEAHKKSKHTTGIERQVQRLKSNVANQAMYQNQQHRICNPGLTIKAVKDFASFQKKDDIKHKEKMNKLAVDLIQSSAHSVDELRCQIQRKYGEKSSSNEGTDLHILAVMVSGGSYAENRETRLRSRYAAISALSTANYFPNDAESIGYIDFADLCNRSLEDYPLDFEYCDWPATMPYEWYVNTAVHGEDDTNRAENLLILWLNDEGIALQQPLKMLQRLRSALTVKGTEEATGSEKKNISIQFDVLGPASSTTLVKMYKEADMVCFKKNSTDCVTDEGDSEGEGDSNSNSNSNSKDEVGSENYIRILSPRATIGNAAINKKAHGAKAKDEGDKPARWLKIATESADDSTSGWFKLKRTIPTDNILVDALLCELLRRGINPYSEGGEYLEKKNCDHLFLEGFSDYFLVEGFKINKLQDYIVLVGESDTVYSRSFHELFSNKIKPATNNNNTPEWLLHYSYFRGIDGSTQEGDSKVSSKNNKSAEKDSLRRPVGEYQYDYLRRLGQQLSELSATLSKSNKGTIRAIGIIGSDTYDKLLVLQALRNKFPEAVFFTTDLDARMLHAEENQWARNLVVASGYGLAPKNNPGDSVIPFRDGYQTSLYLAMLTALNVENVEKLISQRASIFEIGNNAAIDYSGNKKYHYQNELWLYVFLLLMLFLLLMYQTSEKSRSYLISLSVVVIGVALWVGILDVERSTEYHQMFSGTSIWPSLIIRMSATLFSILFIFYALAVLKSNAKIIKEKFKLDEDKNTPNALVKFCISLWGCQYIRENGGEATSVDIRQLISQYFSIAQTSWWSIRVTLMMFVYMLLTGVFLFSFSDLPYIPYSDKASAIAQLSVFFISTPLYLFLIFFVVDVTRLNARFVTLVATCKILWPNEMLEEYCYRYGLSKKVASEKLKIDLIVLRSKAVDALIFLPFIILTMMIVSRTTYFDRWYMSIQLAIVFLLGACIALGSAIRLRRSAEMARGNALENLEDVFRQQLFEECKQEKKENSASDKKYFPVTKIKTDSEMCQVKMSERISRIIDEVKNLKQGPFAPIAQHPIVAAIAMPFGGVGSIYLIDYFSKLGV</sequence>
<dbReference type="EMBL" id="UOFD01000087">
    <property type="protein sequence ID" value="VAW55241.1"/>
    <property type="molecule type" value="Genomic_DNA"/>
</dbReference>
<accession>A0A3B0WIT4</accession>
<feature type="compositionally biased region" description="Basic and acidic residues" evidence="1">
    <location>
        <begin position="531"/>
        <end position="548"/>
    </location>
</feature>
<evidence type="ECO:0000256" key="2">
    <source>
        <dbReference type="SAM" id="Phobius"/>
    </source>
</evidence>
<feature type="transmembrane region" description="Helical" evidence="2">
    <location>
        <begin position="707"/>
        <end position="725"/>
    </location>
</feature>
<gene>
    <name evidence="3" type="ORF">MNBD_GAMMA06-1028</name>
</gene>
<evidence type="ECO:0000313" key="3">
    <source>
        <dbReference type="EMBL" id="VAW55241.1"/>
    </source>
</evidence>
<evidence type="ECO:0000256" key="1">
    <source>
        <dbReference type="SAM" id="MobiDB-lite"/>
    </source>
</evidence>
<organism evidence="3">
    <name type="scientific">hydrothermal vent metagenome</name>
    <dbReference type="NCBI Taxonomy" id="652676"/>
    <lineage>
        <taxon>unclassified sequences</taxon>
        <taxon>metagenomes</taxon>
        <taxon>ecological metagenomes</taxon>
    </lineage>
</organism>
<name>A0A3B0WIT4_9ZZZZ</name>
<feature type="transmembrane region" description="Helical" evidence="2">
    <location>
        <begin position="12"/>
        <end position="33"/>
    </location>
</feature>
<feature type="transmembrane region" description="Helical" evidence="2">
    <location>
        <begin position="968"/>
        <end position="988"/>
    </location>
</feature>
<feature type="transmembrane region" description="Helical" evidence="2">
    <location>
        <begin position="732"/>
        <end position="752"/>
    </location>
</feature>
<protein>
    <submittedName>
        <fullName evidence="3">Uncharacterized protein</fullName>
    </submittedName>
</protein>
<keyword evidence="2" id="KW-0812">Transmembrane</keyword>
<keyword evidence="2" id="KW-1133">Transmembrane helix</keyword>
<proteinExistence type="predicted"/>
<reference evidence="3" key="1">
    <citation type="submission" date="2018-06" db="EMBL/GenBank/DDBJ databases">
        <authorList>
            <person name="Zhirakovskaya E."/>
        </authorList>
    </citation>
    <scope>NUCLEOTIDE SEQUENCE</scope>
</reference>
<feature type="transmembrane region" description="Helical" evidence="2">
    <location>
        <begin position="856"/>
        <end position="878"/>
    </location>
</feature>